<gene>
    <name evidence="2" type="ORF">GCM10010991_25270</name>
</gene>
<dbReference type="Proteomes" id="UP000598196">
    <property type="component" value="Unassembled WGS sequence"/>
</dbReference>
<accession>A0A917YN90</accession>
<feature type="region of interest" description="Disordered" evidence="1">
    <location>
        <begin position="201"/>
        <end position="229"/>
    </location>
</feature>
<sequence>MAVRGGLKGDQRGTRLWLIKKVKRAFREAMPGQNYRINPMAGVGLAVDVEGAGRLHLSMEAVTDASPRQTGRLDRVISTLKSLIGLPSEQSHAKPVLLLLYEDPADLPALRQLVPKIAGRSVKLQTAAALLEPAFASKLERALRGGKVHDCMLVARSREGPSSSLARAIERLVHLFSETKRLRQACLAPDGRLALIAWTAPAPVEDQQPSNHPGDDKPEASGSGPDPGG</sequence>
<reference evidence="2 3" key="1">
    <citation type="journal article" date="2014" name="Int. J. Syst. Evol. Microbiol.">
        <title>Complete genome sequence of Corynebacterium casei LMG S-19264T (=DSM 44701T), isolated from a smear-ripened cheese.</title>
        <authorList>
            <consortium name="US DOE Joint Genome Institute (JGI-PGF)"/>
            <person name="Walter F."/>
            <person name="Albersmeier A."/>
            <person name="Kalinowski J."/>
            <person name="Ruckert C."/>
        </authorList>
    </citation>
    <scope>NUCLEOTIDE SEQUENCE [LARGE SCALE GENOMIC DNA]</scope>
    <source>
        <strain evidence="2 3">CGMCC 1.7029</strain>
    </source>
</reference>
<organism evidence="2 3">
    <name type="scientific">Gemmobacter aquaticus</name>
    <dbReference type="NCBI Taxonomy" id="490185"/>
    <lineage>
        <taxon>Bacteria</taxon>
        <taxon>Pseudomonadati</taxon>
        <taxon>Pseudomonadota</taxon>
        <taxon>Alphaproteobacteria</taxon>
        <taxon>Rhodobacterales</taxon>
        <taxon>Paracoccaceae</taxon>
        <taxon>Gemmobacter</taxon>
    </lineage>
</organism>
<name>A0A917YN90_9RHOB</name>
<evidence type="ECO:0000313" key="3">
    <source>
        <dbReference type="Proteomes" id="UP000598196"/>
    </source>
</evidence>
<evidence type="ECO:0000256" key="1">
    <source>
        <dbReference type="SAM" id="MobiDB-lite"/>
    </source>
</evidence>
<dbReference type="AlphaFoldDB" id="A0A917YN90"/>
<protein>
    <submittedName>
        <fullName evidence="2">Uncharacterized protein</fullName>
    </submittedName>
</protein>
<evidence type="ECO:0000313" key="2">
    <source>
        <dbReference type="EMBL" id="GGO34459.1"/>
    </source>
</evidence>
<keyword evidence="3" id="KW-1185">Reference proteome</keyword>
<comment type="caution">
    <text evidence="2">The sequence shown here is derived from an EMBL/GenBank/DDBJ whole genome shotgun (WGS) entry which is preliminary data.</text>
</comment>
<dbReference type="EMBL" id="BMLP01000005">
    <property type="protein sequence ID" value="GGO34459.1"/>
    <property type="molecule type" value="Genomic_DNA"/>
</dbReference>
<proteinExistence type="predicted"/>